<dbReference type="GO" id="GO:0003729">
    <property type="term" value="F:mRNA binding"/>
    <property type="evidence" value="ECO:0007669"/>
    <property type="project" value="InterPro"/>
</dbReference>
<dbReference type="Proteomes" id="UP000243723">
    <property type="component" value="Unassembled WGS sequence"/>
</dbReference>
<dbReference type="STRING" id="40998.A0A2P8ABU1"/>
<dbReference type="PROSITE" id="PS51391">
    <property type="entry name" value="CID"/>
    <property type="match status" value="1"/>
</dbReference>
<sequence length="658" mass="71125">MSTLPSEEVAADFKDCLNDLQMNNRYEISNLTIIAKENIEHAQALSRALEQHIRTTAPSRKLPSLYVLDSIVKNVGSPYTIYLGRNLFSTFMDAYTLVDAKTRKAMESMLGTWKEPVPGSMEPTPVFAPETTRVIENALIKAKAVINRQPVQPRPGSTTFRNTPTPPQQGQRYGPPGQPPQHNGYQSQQSTPVPHQAQGTPQPSAQLAQSLLAALGRPPPQDDTARLNADIDNLINTAKTDFAKNPFDTSIQQRLKALLDLQTIMKTQQLPPQALEAIKAQVASLSSARPPSVQPNFPPQPPTSTAWQTPSSNPAPFQPPPNLAQLLQRPPSAQPPAPTGPPGFAPGALEALLASTANGQKPSTPQLRQAMPNLANLPIPPPPTNGAAPPPPQAAQAQSLLDALRGAGLATSSHTPNPPAPSIPPPPPPGSQSTASLLATLTSNPLLSHLATPLPPPGFTPSTKPRVPLSQTALRTFRPDLLATLYASQPSQCPTCAHRFPATEAGKSRKAAHLDWHFRTNQRVAESAHRSVHRLWYPDEMEWVRLKEVDSSVLTVEDEAAGAEREKAEAAKARQRKWVLAGARGEKNCPICQEGFVAEWSEEAQEWVWNDCVEVGGRVYHEACWGEVSKGLGTGQGVKRKAEEDPLEGLRAKLRIGA</sequence>
<feature type="region of interest" description="Disordered" evidence="1">
    <location>
        <begin position="146"/>
        <end position="205"/>
    </location>
</feature>
<dbReference type="CDD" id="cd16982">
    <property type="entry name" value="CID_Pcf11"/>
    <property type="match status" value="1"/>
</dbReference>
<dbReference type="PANTHER" id="PTHR15921:SF3">
    <property type="entry name" value="PRE-MRNA CLEAVAGE COMPLEX 2 PROTEIN PCF11"/>
    <property type="match status" value="1"/>
</dbReference>
<feature type="region of interest" description="Disordered" evidence="1">
    <location>
        <begin position="286"/>
        <end position="347"/>
    </location>
</feature>
<feature type="domain" description="CID" evidence="2">
    <location>
        <begin position="5"/>
        <end position="143"/>
    </location>
</feature>
<feature type="compositionally biased region" description="Pro residues" evidence="1">
    <location>
        <begin position="332"/>
        <end position="344"/>
    </location>
</feature>
<dbReference type="GO" id="GO:0031124">
    <property type="term" value="P:mRNA 3'-end processing"/>
    <property type="evidence" value="ECO:0007669"/>
    <property type="project" value="InterPro"/>
</dbReference>
<dbReference type="InterPro" id="IPR045154">
    <property type="entry name" value="PCF11-like"/>
</dbReference>
<dbReference type="EMBL" id="NHZQ01000037">
    <property type="protein sequence ID" value="PSK57926.1"/>
    <property type="molecule type" value="Genomic_DNA"/>
</dbReference>
<dbReference type="SUPFAM" id="SSF48464">
    <property type="entry name" value="ENTH/VHS domain"/>
    <property type="match status" value="1"/>
</dbReference>
<accession>A0A2P8ABU1</accession>
<dbReference type="AlphaFoldDB" id="A0A2P8ABU1"/>
<dbReference type="GO" id="GO:0000993">
    <property type="term" value="F:RNA polymerase II complex binding"/>
    <property type="evidence" value="ECO:0007669"/>
    <property type="project" value="InterPro"/>
</dbReference>
<dbReference type="Gene3D" id="1.25.40.90">
    <property type="match status" value="1"/>
</dbReference>
<dbReference type="FunFam" id="1.25.40.90:FF:000016">
    <property type="entry name" value="mRNA cleavage factor complex component Pcf11"/>
    <property type="match status" value="1"/>
</dbReference>
<dbReference type="InterPro" id="IPR054127">
    <property type="entry name" value="Pcf11_C"/>
</dbReference>
<dbReference type="SMART" id="SM00582">
    <property type="entry name" value="RPR"/>
    <property type="match status" value="1"/>
</dbReference>
<feature type="region of interest" description="Disordered" evidence="1">
    <location>
        <begin position="409"/>
        <end position="435"/>
    </location>
</feature>
<evidence type="ECO:0000313" key="4">
    <source>
        <dbReference type="Proteomes" id="UP000243723"/>
    </source>
</evidence>
<dbReference type="InterPro" id="IPR008942">
    <property type="entry name" value="ENTH_VHS"/>
</dbReference>
<dbReference type="Pfam" id="PF21936">
    <property type="entry name" value="Pcf11_C"/>
    <property type="match status" value="1"/>
</dbReference>
<feature type="compositionally biased region" description="Pro residues" evidence="1">
    <location>
        <begin position="416"/>
        <end position="430"/>
    </location>
</feature>
<evidence type="ECO:0000256" key="1">
    <source>
        <dbReference type="SAM" id="MobiDB-lite"/>
    </source>
</evidence>
<dbReference type="GO" id="GO:0005737">
    <property type="term" value="C:cytoplasm"/>
    <property type="evidence" value="ECO:0007669"/>
    <property type="project" value="TreeGrafter"/>
</dbReference>
<feature type="compositionally biased region" description="Polar residues" evidence="1">
    <location>
        <begin position="183"/>
        <end position="200"/>
    </location>
</feature>
<dbReference type="InterPro" id="IPR047415">
    <property type="entry name" value="Pcf11_CID"/>
</dbReference>
<organism evidence="3 4">
    <name type="scientific">Elsinoe australis</name>
    <dbReference type="NCBI Taxonomy" id="40998"/>
    <lineage>
        <taxon>Eukaryota</taxon>
        <taxon>Fungi</taxon>
        <taxon>Dikarya</taxon>
        <taxon>Ascomycota</taxon>
        <taxon>Pezizomycotina</taxon>
        <taxon>Dothideomycetes</taxon>
        <taxon>Dothideomycetidae</taxon>
        <taxon>Myriangiales</taxon>
        <taxon>Elsinoaceae</taxon>
        <taxon>Elsinoe</taxon>
    </lineage>
</organism>
<gene>
    <name evidence="3" type="ORF">B9Z65_9128</name>
</gene>
<evidence type="ECO:0000259" key="2">
    <source>
        <dbReference type="PROSITE" id="PS51391"/>
    </source>
</evidence>
<feature type="compositionally biased region" description="Pro residues" evidence="1">
    <location>
        <begin position="378"/>
        <end position="393"/>
    </location>
</feature>
<dbReference type="GO" id="GO:0006369">
    <property type="term" value="P:termination of RNA polymerase II transcription"/>
    <property type="evidence" value="ECO:0007669"/>
    <property type="project" value="InterPro"/>
</dbReference>
<protein>
    <recommendedName>
        <fullName evidence="2">CID domain-containing protein</fullName>
    </recommendedName>
</protein>
<dbReference type="GO" id="GO:0005849">
    <property type="term" value="C:mRNA cleavage factor complex"/>
    <property type="evidence" value="ECO:0007669"/>
    <property type="project" value="TreeGrafter"/>
</dbReference>
<dbReference type="Pfam" id="PF04818">
    <property type="entry name" value="CID"/>
    <property type="match status" value="1"/>
</dbReference>
<feature type="compositionally biased region" description="Pro residues" evidence="1">
    <location>
        <begin position="292"/>
        <end position="302"/>
    </location>
</feature>
<keyword evidence="4" id="KW-1185">Reference proteome</keyword>
<comment type="caution">
    <text evidence="3">The sequence shown here is derived from an EMBL/GenBank/DDBJ whole genome shotgun (WGS) entry which is preliminary data.</text>
</comment>
<evidence type="ECO:0000313" key="3">
    <source>
        <dbReference type="EMBL" id="PSK57926.1"/>
    </source>
</evidence>
<reference evidence="3 4" key="1">
    <citation type="submission" date="2017-05" db="EMBL/GenBank/DDBJ databases">
        <title>Draft genome sequence of Elsinoe australis.</title>
        <authorList>
            <person name="Cheng Q."/>
        </authorList>
    </citation>
    <scope>NUCLEOTIDE SEQUENCE [LARGE SCALE GENOMIC DNA]</scope>
    <source>
        <strain evidence="3 4">NL1</strain>
    </source>
</reference>
<name>A0A2P8ABU1_9PEZI</name>
<feature type="region of interest" description="Disordered" evidence="1">
    <location>
        <begin position="447"/>
        <end position="467"/>
    </location>
</feature>
<dbReference type="InterPro" id="IPR006569">
    <property type="entry name" value="CID_dom"/>
</dbReference>
<dbReference type="OrthoDB" id="343582at2759"/>
<proteinExistence type="predicted"/>
<dbReference type="PANTHER" id="PTHR15921">
    <property type="entry name" value="PRE-MRNA CLEAVAGE COMPLEX II"/>
    <property type="match status" value="1"/>
</dbReference>
<feature type="region of interest" description="Disordered" evidence="1">
    <location>
        <begin position="373"/>
        <end position="397"/>
    </location>
</feature>